<organism evidence="1 3">
    <name type="scientific">Petrolisthes cinctipes</name>
    <name type="common">Flat porcelain crab</name>
    <dbReference type="NCBI Taxonomy" id="88211"/>
    <lineage>
        <taxon>Eukaryota</taxon>
        <taxon>Metazoa</taxon>
        <taxon>Ecdysozoa</taxon>
        <taxon>Arthropoda</taxon>
        <taxon>Crustacea</taxon>
        <taxon>Multicrustacea</taxon>
        <taxon>Malacostraca</taxon>
        <taxon>Eumalacostraca</taxon>
        <taxon>Eucarida</taxon>
        <taxon>Decapoda</taxon>
        <taxon>Pleocyemata</taxon>
        <taxon>Anomura</taxon>
        <taxon>Galatheoidea</taxon>
        <taxon>Porcellanidae</taxon>
        <taxon>Petrolisthes</taxon>
    </lineage>
</organism>
<comment type="caution">
    <text evidence="1">The sequence shown here is derived from an EMBL/GenBank/DDBJ whole genome shotgun (WGS) entry which is preliminary data.</text>
</comment>
<reference evidence="1" key="1">
    <citation type="submission" date="2023-10" db="EMBL/GenBank/DDBJ databases">
        <title>Genome assemblies of two species of porcelain crab, Petrolisthes cinctipes and Petrolisthes manimaculis (Anomura: Porcellanidae).</title>
        <authorList>
            <person name="Angst P."/>
        </authorList>
    </citation>
    <scope>NUCLEOTIDE SEQUENCE</scope>
    <source>
        <strain evidence="1">PB745_01</strain>
        <tissue evidence="1">Gill</tissue>
    </source>
</reference>
<dbReference type="Proteomes" id="UP001286313">
    <property type="component" value="Unassembled WGS sequence"/>
</dbReference>
<sequence length="93" mass="10739">MKPRVQCIRKEKYWYHKRLGNKADLCTDRQSPDPLLSFSDVRSGRLMKGRVITELASSLNQPIVRGGRKKLKGWRRCGISPNWAPLKSSVEKE</sequence>
<dbReference type="EMBL" id="JAWQEG010001795">
    <property type="protein sequence ID" value="KAK3876642.1"/>
    <property type="molecule type" value="Genomic_DNA"/>
</dbReference>
<protein>
    <submittedName>
        <fullName evidence="1">Uncharacterized protein</fullName>
    </submittedName>
</protein>
<dbReference type="AlphaFoldDB" id="A0AAE1BHY2"/>
<accession>A0AAE1BHY2</accession>
<gene>
    <name evidence="2" type="ORF">Pcinc_018590</name>
    <name evidence="1" type="ORF">Pcinc_042185</name>
</gene>
<dbReference type="EMBL" id="JAWQEG010008033">
    <property type="protein sequence ID" value="KAK3851137.1"/>
    <property type="molecule type" value="Genomic_DNA"/>
</dbReference>
<proteinExistence type="predicted"/>
<evidence type="ECO:0000313" key="1">
    <source>
        <dbReference type="EMBL" id="KAK3851137.1"/>
    </source>
</evidence>
<keyword evidence="3" id="KW-1185">Reference proteome</keyword>
<evidence type="ECO:0000313" key="2">
    <source>
        <dbReference type="EMBL" id="KAK3876642.1"/>
    </source>
</evidence>
<name>A0AAE1BHY2_PETCI</name>
<evidence type="ECO:0000313" key="3">
    <source>
        <dbReference type="Proteomes" id="UP001286313"/>
    </source>
</evidence>